<sequence>MNETSPAPTTMDSLPNELFIQIAAHLDIEPPSVAKFAHEPSADITCANETPLKCLSQVSWRWRKIVVPILFRYTRIPLDKNPQWVPIDARLLESMQGQLTKLSCHEVQIYGRMRSKMKSSSLFAFEEAFDDLLINLCRIEDGDEFLKSAPNILWFPHLPPTFADFVRFVRQYELKHHIRSIVVYAEKEYELRHISTADAHLARVVAELWDQIFFRLEPARLVVAAPPATLAGLLDVQMLSSDAWAFDMKIHYIELLQPEPFRLKHRDAFCRPWNAALIHRRPWVHLGYNEGSSISAYSTYEYHLKQSPKMLYLVLVRLAKEVADCCNIRSFSFTGVFPFATNVTTLIKALQRISTLRAVEFQLCSGPENDLLDDPKRMGRAQRDDLWLEWRGSYTAIASFLGTYDFEDGSKFVSADCDAPDITKEVEEYVEVLQKRGLGWRKTGDGSWVRDHSLDREVVPTMANTDVED</sequence>
<dbReference type="Proteomes" id="UP000800094">
    <property type="component" value="Unassembled WGS sequence"/>
</dbReference>
<evidence type="ECO:0008006" key="3">
    <source>
        <dbReference type="Google" id="ProtNLM"/>
    </source>
</evidence>
<dbReference type="AlphaFoldDB" id="A0A6A6INU6"/>
<name>A0A6A6INU6_9PLEO</name>
<protein>
    <recommendedName>
        <fullName evidence="3">F-box domain-containing protein</fullName>
    </recommendedName>
</protein>
<evidence type="ECO:0000313" key="2">
    <source>
        <dbReference type="Proteomes" id="UP000800094"/>
    </source>
</evidence>
<reference evidence="1" key="1">
    <citation type="journal article" date="2020" name="Stud. Mycol.">
        <title>101 Dothideomycetes genomes: a test case for predicting lifestyles and emergence of pathogens.</title>
        <authorList>
            <person name="Haridas S."/>
            <person name="Albert R."/>
            <person name="Binder M."/>
            <person name="Bloem J."/>
            <person name="Labutti K."/>
            <person name="Salamov A."/>
            <person name="Andreopoulos B."/>
            <person name="Baker S."/>
            <person name="Barry K."/>
            <person name="Bills G."/>
            <person name="Bluhm B."/>
            <person name="Cannon C."/>
            <person name="Castanera R."/>
            <person name="Culley D."/>
            <person name="Daum C."/>
            <person name="Ezra D."/>
            <person name="Gonzalez J."/>
            <person name="Henrissat B."/>
            <person name="Kuo A."/>
            <person name="Liang C."/>
            <person name="Lipzen A."/>
            <person name="Lutzoni F."/>
            <person name="Magnuson J."/>
            <person name="Mondo S."/>
            <person name="Nolan M."/>
            <person name="Ohm R."/>
            <person name="Pangilinan J."/>
            <person name="Park H.-J."/>
            <person name="Ramirez L."/>
            <person name="Alfaro M."/>
            <person name="Sun H."/>
            <person name="Tritt A."/>
            <person name="Yoshinaga Y."/>
            <person name="Zwiers L.-H."/>
            <person name="Turgeon B."/>
            <person name="Goodwin S."/>
            <person name="Spatafora J."/>
            <person name="Crous P."/>
            <person name="Grigoriev I."/>
        </authorList>
    </citation>
    <scope>NUCLEOTIDE SEQUENCE</scope>
    <source>
        <strain evidence="1">CBS 122368</strain>
    </source>
</reference>
<accession>A0A6A6INU6</accession>
<evidence type="ECO:0000313" key="1">
    <source>
        <dbReference type="EMBL" id="KAF2252141.1"/>
    </source>
</evidence>
<keyword evidence="2" id="KW-1185">Reference proteome</keyword>
<organism evidence="1 2">
    <name type="scientific">Trematosphaeria pertusa</name>
    <dbReference type="NCBI Taxonomy" id="390896"/>
    <lineage>
        <taxon>Eukaryota</taxon>
        <taxon>Fungi</taxon>
        <taxon>Dikarya</taxon>
        <taxon>Ascomycota</taxon>
        <taxon>Pezizomycotina</taxon>
        <taxon>Dothideomycetes</taxon>
        <taxon>Pleosporomycetidae</taxon>
        <taxon>Pleosporales</taxon>
        <taxon>Massarineae</taxon>
        <taxon>Trematosphaeriaceae</taxon>
        <taxon>Trematosphaeria</taxon>
    </lineage>
</organism>
<dbReference type="EMBL" id="ML987192">
    <property type="protein sequence ID" value="KAF2252141.1"/>
    <property type="molecule type" value="Genomic_DNA"/>
</dbReference>
<proteinExistence type="predicted"/>
<dbReference type="GeneID" id="54574474"/>
<dbReference type="RefSeq" id="XP_033687145.1">
    <property type="nucleotide sequence ID" value="XM_033821144.1"/>
</dbReference>
<dbReference type="OrthoDB" id="5296720at2759"/>
<gene>
    <name evidence="1" type="ORF">BU26DRAFT_252002</name>
</gene>